<dbReference type="EMBL" id="JH712235">
    <property type="protein sequence ID" value="EFO14800.1"/>
    <property type="molecule type" value="Genomic_DNA"/>
</dbReference>
<dbReference type="InParanoid" id="A0A1S0TJ12"/>
<proteinExistence type="predicted"/>
<gene>
    <name evidence="2" type="ORF">LOAG_13715</name>
</gene>
<accession>A0A1S0TJ12</accession>
<dbReference type="AlphaFoldDB" id="A0A1S0TJ12"/>
<sequence>MPHNSLSPIFLSDLPDYCIGRIDEKCPICFRCEKKAEHMSKHLRRFRLDGGFRPFWKYYQADATVTPSQSLTCSKNGRRKMDSRSTVRSYPTYTENSMGKSMLEYLRTDSVPTLNLKQSFSTLRRFKRRDFS</sequence>
<dbReference type="RefSeq" id="XP_003149269.1">
    <property type="nucleotide sequence ID" value="XM_003149221.2"/>
</dbReference>
<evidence type="ECO:0000313" key="2">
    <source>
        <dbReference type="EMBL" id="EFO14800.1"/>
    </source>
</evidence>
<dbReference type="KEGG" id="loa:LOAG_13715"/>
<evidence type="ECO:0000256" key="1">
    <source>
        <dbReference type="SAM" id="MobiDB-lite"/>
    </source>
</evidence>
<organism evidence="2">
    <name type="scientific">Loa loa</name>
    <name type="common">Eye worm</name>
    <name type="synonym">Filaria loa</name>
    <dbReference type="NCBI Taxonomy" id="7209"/>
    <lineage>
        <taxon>Eukaryota</taxon>
        <taxon>Metazoa</taxon>
        <taxon>Ecdysozoa</taxon>
        <taxon>Nematoda</taxon>
        <taxon>Chromadorea</taxon>
        <taxon>Rhabditida</taxon>
        <taxon>Spirurina</taxon>
        <taxon>Spiruromorpha</taxon>
        <taxon>Filarioidea</taxon>
        <taxon>Onchocercidae</taxon>
        <taxon>Loa</taxon>
    </lineage>
</organism>
<reference evidence="2" key="1">
    <citation type="submission" date="2012-04" db="EMBL/GenBank/DDBJ databases">
        <title>The Genome Sequence of Loa loa.</title>
        <authorList>
            <consortium name="The Broad Institute Genome Sequencing Platform"/>
            <consortium name="Broad Institute Genome Sequencing Center for Infectious Disease"/>
            <person name="Nutman T.B."/>
            <person name="Fink D.L."/>
            <person name="Russ C."/>
            <person name="Young S."/>
            <person name="Zeng Q."/>
            <person name="Gargeya S."/>
            <person name="Alvarado L."/>
            <person name="Berlin A."/>
            <person name="Chapman S.B."/>
            <person name="Chen Z."/>
            <person name="Freedman E."/>
            <person name="Gellesch M."/>
            <person name="Goldberg J."/>
            <person name="Griggs A."/>
            <person name="Gujja S."/>
            <person name="Heilman E.R."/>
            <person name="Heiman D."/>
            <person name="Howarth C."/>
            <person name="Mehta T."/>
            <person name="Neiman D."/>
            <person name="Pearson M."/>
            <person name="Roberts A."/>
            <person name="Saif S."/>
            <person name="Shea T."/>
            <person name="Shenoy N."/>
            <person name="Sisk P."/>
            <person name="Stolte C."/>
            <person name="Sykes S."/>
            <person name="White J."/>
            <person name="Yandava C."/>
            <person name="Haas B."/>
            <person name="Henn M.R."/>
            <person name="Nusbaum C."/>
            <person name="Birren B."/>
        </authorList>
    </citation>
    <scope>NUCLEOTIDE SEQUENCE [LARGE SCALE GENOMIC DNA]</scope>
</reference>
<dbReference type="CTD" id="9951187"/>
<dbReference type="OMA" id="YPTYTEN"/>
<feature type="region of interest" description="Disordered" evidence="1">
    <location>
        <begin position="70"/>
        <end position="90"/>
    </location>
</feature>
<protein>
    <submittedName>
        <fullName evidence="2">Uncharacterized protein</fullName>
    </submittedName>
</protein>
<name>A0A1S0TJ12_LOALO</name>
<dbReference type="GeneID" id="9951187"/>
<dbReference type="OrthoDB" id="5789293at2759"/>